<dbReference type="Gene3D" id="3.40.1410.10">
    <property type="entry name" value="Chorismate lyase-like"/>
    <property type="match status" value="1"/>
</dbReference>
<dbReference type="GO" id="GO:0003700">
    <property type="term" value="F:DNA-binding transcription factor activity"/>
    <property type="evidence" value="ECO:0007669"/>
    <property type="project" value="InterPro"/>
</dbReference>
<dbReference type="PANTHER" id="PTHR44846">
    <property type="entry name" value="MANNOSYL-D-GLYCERATE TRANSPORT/METABOLISM SYSTEM REPRESSOR MNGR-RELATED"/>
    <property type="match status" value="1"/>
</dbReference>
<keyword evidence="2" id="KW-0238">DNA-binding</keyword>
<dbReference type="PANTHER" id="PTHR44846:SF1">
    <property type="entry name" value="MANNOSYL-D-GLYCERATE TRANSPORT_METABOLISM SYSTEM REPRESSOR MNGR-RELATED"/>
    <property type="match status" value="1"/>
</dbReference>
<reference evidence="4 5" key="1">
    <citation type="journal article" date="2019" name="Nat. Med.">
        <title>A library of human gut bacterial isolates paired with longitudinal multiomics data enables mechanistic microbiome research.</title>
        <authorList>
            <person name="Poyet M."/>
            <person name="Groussin M."/>
            <person name="Gibbons S.M."/>
            <person name="Avila-Pacheco J."/>
            <person name="Jiang X."/>
            <person name="Kearney S.M."/>
            <person name="Perrotta A.R."/>
            <person name="Berdy B."/>
            <person name="Zhao S."/>
            <person name="Lieberman T.D."/>
            <person name="Swanson P.K."/>
            <person name="Smith M."/>
            <person name="Roesemann S."/>
            <person name="Alexander J.E."/>
            <person name="Rich S.A."/>
            <person name="Livny J."/>
            <person name="Vlamakis H."/>
            <person name="Clish C."/>
            <person name="Bullock K."/>
            <person name="Deik A."/>
            <person name="Scott J."/>
            <person name="Pierce K.A."/>
            <person name="Xavier R.J."/>
            <person name="Alm E.J."/>
        </authorList>
    </citation>
    <scope>NUCLEOTIDE SEQUENCE [LARGE SCALE GENOMIC DNA]</scope>
    <source>
        <strain evidence="4 5">BIOML-A2</strain>
    </source>
</reference>
<dbReference type="InterPro" id="IPR011663">
    <property type="entry name" value="UTRA"/>
</dbReference>
<accession>A0A6I3S6P4</accession>
<dbReference type="EMBL" id="WNCL01000026">
    <property type="protein sequence ID" value="MTU43704.1"/>
    <property type="molecule type" value="Genomic_DNA"/>
</dbReference>
<sequence>MQKKIWHKVAEEISLQVSLGKWPVGSIIPGEIELAKQFNVSRDTMRKALAYLSQQGLFERKAHVGTRVKARTRIGRFLNEYNDIRGIDHYGNLYPRHIQNVERLVLNEETADRLGLIPGEEVIRFKNIRVASERHPEAVVVTYVYIYPNALEVLDLIKKRSDDLIITLAEEVTGQECVEVKQAFSATTMPKEVSDIFHVPANSPSLRIIRNYYDSRGLSIVASESFHMAERFSFSVRSVKRS</sequence>
<evidence type="ECO:0000256" key="1">
    <source>
        <dbReference type="ARBA" id="ARBA00023015"/>
    </source>
</evidence>
<dbReference type="Proteomes" id="UP000462362">
    <property type="component" value="Unassembled WGS sequence"/>
</dbReference>
<dbReference type="InterPro" id="IPR036388">
    <property type="entry name" value="WH-like_DNA-bd_sf"/>
</dbReference>
<dbReference type="RefSeq" id="WP_008811838.1">
    <property type="nucleotide sequence ID" value="NZ_CAJUON010000021.1"/>
</dbReference>
<dbReference type="InterPro" id="IPR050679">
    <property type="entry name" value="Bact_HTH_transcr_reg"/>
</dbReference>
<organism evidence="4 5">
    <name type="scientific">Parasutterella excrementihominis</name>
    <dbReference type="NCBI Taxonomy" id="487175"/>
    <lineage>
        <taxon>Bacteria</taxon>
        <taxon>Pseudomonadati</taxon>
        <taxon>Pseudomonadota</taxon>
        <taxon>Betaproteobacteria</taxon>
        <taxon>Burkholderiales</taxon>
        <taxon>Sutterellaceae</taxon>
        <taxon>Parasutterella</taxon>
    </lineage>
</organism>
<evidence type="ECO:0000256" key="2">
    <source>
        <dbReference type="ARBA" id="ARBA00023125"/>
    </source>
</evidence>
<dbReference type="AlphaFoldDB" id="A0A6I3S6P4"/>
<dbReference type="PROSITE" id="PS50949">
    <property type="entry name" value="HTH_GNTR"/>
    <property type="match status" value="1"/>
</dbReference>
<dbReference type="InterPro" id="IPR000524">
    <property type="entry name" value="Tscrpt_reg_HTH_GntR"/>
</dbReference>
<dbReference type="CDD" id="cd07377">
    <property type="entry name" value="WHTH_GntR"/>
    <property type="match status" value="1"/>
</dbReference>
<evidence type="ECO:0000256" key="3">
    <source>
        <dbReference type="ARBA" id="ARBA00023163"/>
    </source>
</evidence>
<dbReference type="Gene3D" id="1.10.10.10">
    <property type="entry name" value="Winged helix-like DNA-binding domain superfamily/Winged helix DNA-binding domain"/>
    <property type="match status" value="1"/>
</dbReference>
<dbReference type="InterPro" id="IPR028978">
    <property type="entry name" value="Chorismate_lyase_/UTRA_dom_sf"/>
</dbReference>
<dbReference type="SUPFAM" id="SSF64288">
    <property type="entry name" value="Chorismate lyase-like"/>
    <property type="match status" value="1"/>
</dbReference>
<protein>
    <submittedName>
        <fullName evidence="4">GntR family transcriptional regulator</fullName>
    </submittedName>
</protein>
<dbReference type="Pfam" id="PF00392">
    <property type="entry name" value="GntR"/>
    <property type="match status" value="1"/>
</dbReference>
<dbReference type="Pfam" id="PF07702">
    <property type="entry name" value="UTRA"/>
    <property type="match status" value="1"/>
</dbReference>
<dbReference type="GO" id="GO:0045892">
    <property type="term" value="P:negative regulation of DNA-templated transcription"/>
    <property type="evidence" value="ECO:0007669"/>
    <property type="project" value="TreeGrafter"/>
</dbReference>
<dbReference type="GO" id="GO:0003677">
    <property type="term" value="F:DNA binding"/>
    <property type="evidence" value="ECO:0007669"/>
    <property type="project" value="UniProtKB-KW"/>
</dbReference>
<comment type="caution">
    <text evidence="4">The sequence shown here is derived from an EMBL/GenBank/DDBJ whole genome shotgun (WGS) entry which is preliminary data.</text>
</comment>
<gene>
    <name evidence="4" type="ORF">GMD42_08740</name>
</gene>
<dbReference type="SUPFAM" id="SSF46785">
    <property type="entry name" value="Winged helix' DNA-binding domain"/>
    <property type="match status" value="1"/>
</dbReference>
<dbReference type="SMART" id="SM00866">
    <property type="entry name" value="UTRA"/>
    <property type="match status" value="1"/>
</dbReference>
<evidence type="ECO:0000313" key="5">
    <source>
        <dbReference type="Proteomes" id="UP000462362"/>
    </source>
</evidence>
<evidence type="ECO:0000313" key="4">
    <source>
        <dbReference type="EMBL" id="MTU43704.1"/>
    </source>
</evidence>
<proteinExistence type="predicted"/>
<dbReference type="SMART" id="SM00345">
    <property type="entry name" value="HTH_GNTR"/>
    <property type="match status" value="1"/>
</dbReference>
<keyword evidence="3" id="KW-0804">Transcription</keyword>
<dbReference type="InterPro" id="IPR036390">
    <property type="entry name" value="WH_DNA-bd_sf"/>
</dbReference>
<dbReference type="PRINTS" id="PR00035">
    <property type="entry name" value="HTHGNTR"/>
</dbReference>
<dbReference type="GeneID" id="43349143"/>
<keyword evidence="1" id="KW-0805">Transcription regulation</keyword>
<name>A0A6I3S6P4_9BURK</name>